<evidence type="ECO:0000313" key="3">
    <source>
        <dbReference type="Proteomes" id="UP000195442"/>
    </source>
</evidence>
<gene>
    <name evidence="2" type="ORF">CRENPOLYSF2_2330007</name>
</gene>
<reference evidence="3" key="1">
    <citation type="submission" date="2017-02" db="EMBL/GenBank/DDBJ databases">
        <authorList>
            <person name="Daims H."/>
        </authorList>
    </citation>
    <scope>NUCLEOTIDE SEQUENCE [LARGE SCALE GENOMIC DNA]</scope>
</reference>
<keyword evidence="1" id="KW-0732">Signal</keyword>
<dbReference type="AlphaFoldDB" id="A0A1R4H667"/>
<organism evidence="2 3">
    <name type="scientific">Crenothrix polyspora</name>
    <dbReference type="NCBI Taxonomy" id="360316"/>
    <lineage>
        <taxon>Bacteria</taxon>
        <taxon>Pseudomonadati</taxon>
        <taxon>Pseudomonadota</taxon>
        <taxon>Gammaproteobacteria</taxon>
        <taxon>Methylococcales</taxon>
        <taxon>Crenotrichaceae</taxon>
        <taxon>Crenothrix</taxon>
    </lineage>
</organism>
<dbReference type="EMBL" id="FUKJ01000150">
    <property type="protein sequence ID" value="SJM91667.1"/>
    <property type="molecule type" value="Genomic_DNA"/>
</dbReference>
<dbReference type="Proteomes" id="UP000195442">
    <property type="component" value="Unassembled WGS sequence"/>
</dbReference>
<feature type="chain" id="PRO_5012729439" evidence="1">
    <location>
        <begin position="27"/>
        <end position="298"/>
    </location>
</feature>
<keyword evidence="3" id="KW-1185">Reference proteome</keyword>
<protein>
    <submittedName>
        <fullName evidence="2">Uncharacterized protein</fullName>
    </submittedName>
</protein>
<proteinExistence type="predicted"/>
<name>A0A1R4H667_9GAMM</name>
<feature type="signal peptide" evidence="1">
    <location>
        <begin position="1"/>
        <end position="26"/>
    </location>
</feature>
<dbReference type="OrthoDB" id="9796962at2"/>
<sequence length="298" mass="32292">MKKLTTVLLSTAIAASTLLVAGNAGAVSFERPDPNKLSAAGATVKEFVEGASHEFNLYVAHGCEYLPYKAANTTSLLMVTPSAPEAKFDTITPVLDAAGKPKLDAAGKGIMKAAIMENVFFSKRTDAVTGKVIEYDTGPVLNLRVSTNEIGAKTKSYWEKIGGFSHHGREQTDSVSALHWHSFNLTDEFYTDLKFRATTAKFRGCVQSATVYVPVWQICGKTDYTSFSAHPNLKGANDFAPSFKIVRNEVGNPYPASCAKDVTKRLDVIVSPSVMQINKYLKATGYPGKRVKHSFAHG</sequence>
<evidence type="ECO:0000256" key="1">
    <source>
        <dbReference type="SAM" id="SignalP"/>
    </source>
</evidence>
<evidence type="ECO:0000313" key="2">
    <source>
        <dbReference type="EMBL" id="SJM91667.1"/>
    </source>
</evidence>
<dbReference type="RefSeq" id="WP_087146632.1">
    <property type="nucleotide sequence ID" value="NZ_FUKJ01000150.1"/>
</dbReference>
<accession>A0A1R4H667</accession>